<dbReference type="EMBL" id="JAHCMY010000007">
    <property type="protein sequence ID" value="MBS9524892.1"/>
    <property type="molecule type" value="Genomic_DNA"/>
</dbReference>
<comment type="caution">
    <text evidence="2">The sequence shown here is derived from an EMBL/GenBank/DDBJ whole genome shotgun (WGS) entry which is preliminary data.</text>
</comment>
<dbReference type="InterPro" id="IPR010380">
    <property type="entry name" value="DUF975"/>
</dbReference>
<feature type="transmembrane region" description="Helical" evidence="1">
    <location>
        <begin position="97"/>
        <end position="118"/>
    </location>
</feature>
<keyword evidence="3" id="KW-1185">Reference proteome</keyword>
<dbReference type="PANTHER" id="PTHR40076:SF1">
    <property type="entry name" value="MEMBRANE PROTEIN"/>
    <property type="match status" value="1"/>
</dbReference>
<dbReference type="Proteomes" id="UP001319104">
    <property type="component" value="Unassembled WGS sequence"/>
</dbReference>
<evidence type="ECO:0008006" key="4">
    <source>
        <dbReference type="Google" id="ProtNLM"/>
    </source>
</evidence>
<gene>
    <name evidence="2" type="ORF">KI659_12810</name>
</gene>
<dbReference type="AlphaFoldDB" id="A0AAP2CNA9"/>
<accession>A0AAP2CNA9</accession>
<feature type="transmembrane region" description="Helical" evidence="1">
    <location>
        <begin position="162"/>
        <end position="186"/>
    </location>
</feature>
<name>A0AAP2CNA9_9BACT</name>
<feature type="transmembrane region" description="Helical" evidence="1">
    <location>
        <begin position="124"/>
        <end position="141"/>
    </location>
</feature>
<evidence type="ECO:0000313" key="3">
    <source>
        <dbReference type="Proteomes" id="UP001319104"/>
    </source>
</evidence>
<organism evidence="2 3">
    <name type="scientific">Litoribacter ruber</name>
    <dbReference type="NCBI Taxonomy" id="702568"/>
    <lineage>
        <taxon>Bacteria</taxon>
        <taxon>Pseudomonadati</taxon>
        <taxon>Bacteroidota</taxon>
        <taxon>Cytophagia</taxon>
        <taxon>Cytophagales</taxon>
        <taxon>Cyclobacteriaceae</taxon>
        <taxon>Litoribacter</taxon>
    </lineage>
</organism>
<protein>
    <recommendedName>
        <fullName evidence="4">DUF975 family protein</fullName>
    </recommendedName>
</protein>
<keyword evidence="1" id="KW-0812">Transmembrane</keyword>
<sequence>MEKKNIEKLLERGYDFDIRAAFEKAFEMFSQNAINCVAYSMLILSVQLLVATYVPELTLVYSIFLFPALVGGFFLVANKISQGDAIVYPDFFKGFQYYIVLILINLVGQVLVALGIMALIVPGVYLMVGYMFSFLFAIFAGTDFWQSLELSRKVVHKRWGKFFILFLLLLVLNILAALPALLGLLVSLPVSAFVIYNVFETVTEGAYEEEE</sequence>
<reference evidence="2 3" key="1">
    <citation type="submission" date="2021-05" db="EMBL/GenBank/DDBJ databases">
        <authorList>
            <person name="Zhang Z.D."/>
            <person name="Osman G."/>
        </authorList>
    </citation>
    <scope>NUCLEOTIDE SEQUENCE [LARGE SCALE GENOMIC DNA]</scope>
    <source>
        <strain evidence="2 3">KCTC 32217</strain>
    </source>
</reference>
<keyword evidence="1" id="KW-0472">Membrane</keyword>
<proteinExistence type="predicted"/>
<keyword evidence="1" id="KW-1133">Transmembrane helix</keyword>
<feature type="transmembrane region" description="Helical" evidence="1">
    <location>
        <begin position="59"/>
        <end position="77"/>
    </location>
</feature>
<dbReference type="PANTHER" id="PTHR40076">
    <property type="entry name" value="MEMBRANE PROTEIN-RELATED"/>
    <property type="match status" value="1"/>
</dbReference>
<evidence type="ECO:0000313" key="2">
    <source>
        <dbReference type="EMBL" id="MBS9524892.1"/>
    </source>
</evidence>
<feature type="transmembrane region" description="Helical" evidence="1">
    <location>
        <begin position="33"/>
        <end position="53"/>
    </location>
</feature>
<evidence type="ECO:0000256" key="1">
    <source>
        <dbReference type="SAM" id="Phobius"/>
    </source>
</evidence>
<dbReference type="RefSeq" id="WP_213945756.1">
    <property type="nucleotide sequence ID" value="NZ_JAHBGI010000007.1"/>
</dbReference>